<feature type="compositionally biased region" description="Low complexity" evidence="1">
    <location>
        <begin position="1"/>
        <end position="18"/>
    </location>
</feature>
<reference evidence="2" key="1">
    <citation type="submission" date="2022-05" db="EMBL/GenBank/DDBJ databases">
        <title>A methanotrophic Mycobacterium dominates a cave microbial ecosystem.</title>
        <authorList>
            <person name="Van Spanning R.J.M."/>
            <person name="Guan Q."/>
            <person name="Melkonian C."/>
            <person name="Gallant J."/>
            <person name="Polerecky L."/>
            <person name="Flot J.-F."/>
            <person name="Brandt B.W."/>
            <person name="Braster M."/>
            <person name="Iturbe Espinoza P."/>
            <person name="Aerts J."/>
            <person name="Meima-Franke M."/>
            <person name="Piersma S.R."/>
            <person name="Bunduc C."/>
            <person name="Ummels R."/>
            <person name="Pain A."/>
            <person name="Fleming E.J."/>
            <person name="van der Wel N."/>
            <person name="Gherman V.D."/>
            <person name="Sarbu S.M."/>
            <person name="Bodelier P.L.E."/>
            <person name="Bitter W."/>
        </authorList>
    </citation>
    <scope>NUCLEOTIDE SEQUENCE</scope>
    <source>
        <strain evidence="2">Sulfur Cave</strain>
    </source>
</reference>
<evidence type="ECO:0000256" key="1">
    <source>
        <dbReference type="SAM" id="MobiDB-lite"/>
    </source>
</evidence>
<proteinExistence type="predicted"/>
<sequence>MLSSADASNAASTAVTDNVESALRSGDSTAMTDLENAGTTVLYAYLNGYPDAVGSGNDLSPDSAYSPTPPTARPPASSTVLRRSATPSPTRCRRSVAGI</sequence>
<organism evidence="2 3">
    <name type="scientific">Candidatus Mycobacterium methanotrophicum</name>
    <dbReference type="NCBI Taxonomy" id="2943498"/>
    <lineage>
        <taxon>Bacteria</taxon>
        <taxon>Bacillati</taxon>
        <taxon>Actinomycetota</taxon>
        <taxon>Actinomycetes</taxon>
        <taxon>Mycobacteriales</taxon>
        <taxon>Mycobacteriaceae</taxon>
        <taxon>Mycobacterium</taxon>
    </lineage>
</organism>
<name>A0ABY4QGS3_9MYCO</name>
<dbReference type="Proteomes" id="UP001056610">
    <property type="component" value="Chromosome"/>
</dbReference>
<feature type="region of interest" description="Disordered" evidence="1">
    <location>
        <begin position="53"/>
        <end position="99"/>
    </location>
</feature>
<evidence type="ECO:0000313" key="3">
    <source>
        <dbReference type="Proteomes" id="UP001056610"/>
    </source>
</evidence>
<protein>
    <submittedName>
        <fullName evidence="2">Uncharacterized protein</fullName>
    </submittedName>
</protein>
<dbReference type="EMBL" id="CP097320">
    <property type="protein sequence ID" value="UQX10049.1"/>
    <property type="molecule type" value="Genomic_DNA"/>
</dbReference>
<dbReference type="RefSeq" id="WP_219070472.1">
    <property type="nucleotide sequence ID" value="NZ_CAJUXY010000091.1"/>
</dbReference>
<accession>A0ABY4QGS3</accession>
<gene>
    <name evidence="2" type="ORF">M5I08_17765</name>
</gene>
<keyword evidence="3" id="KW-1185">Reference proteome</keyword>
<evidence type="ECO:0000313" key="2">
    <source>
        <dbReference type="EMBL" id="UQX10049.1"/>
    </source>
</evidence>
<feature type="region of interest" description="Disordered" evidence="1">
    <location>
        <begin position="1"/>
        <end position="22"/>
    </location>
</feature>